<gene>
    <name evidence="7" type="ORF">EHS24_007117</name>
</gene>
<organism evidence="7 8">
    <name type="scientific">Apiotrichum porosum</name>
    <dbReference type="NCBI Taxonomy" id="105984"/>
    <lineage>
        <taxon>Eukaryota</taxon>
        <taxon>Fungi</taxon>
        <taxon>Dikarya</taxon>
        <taxon>Basidiomycota</taxon>
        <taxon>Agaricomycotina</taxon>
        <taxon>Tremellomycetes</taxon>
        <taxon>Trichosporonales</taxon>
        <taxon>Trichosporonaceae</taxon>
        <taxon>Apiotrichum</taxon>
    </lineage>
</organism>
<sequence>MLPTLLLLATTGLASPFAIYRPGGDTQSNAVIAGVHQAFAVPLSHTTGSRKREMAKRDGVEQDRTYLLSEAAKVDRRYNAGQGGYSDVLRRTLAKRSSGSVALTDIELDASYSGQVSIGTPAQTFDIILDTGSADLWVESSSCSGCAGTTYSSSSSSSYASSNATFSISYGSGDATGTLATDTVTMAGFAVASQTFAQVTSMTSGLISSSVSGIMGLSWEALSYSKATPWWETLAASSQWDSKLFAFYLKRWRDVSGATSSESDGGTANFGALDSSLYSGDVTYVTLASNPEYWEIPMSSVAVGSTSIDLGSSTQVAIDTGTTLIGGPSSIVASIYAAIPNSRQMTGSYSSYYEYPCNQSVTVSLTFGGYTIDVGDADFNLGKYSTGDYCTGAVFVQTLSSSSPVQWIVGATALKNTYTVFRYSPAAVGFAALASSAASTTASTVIPSASLAAAVVNNNTESVSTANTTTTSTSSSTLATLASASVVTSSGSAASSSAAVHTVTAADAGSSGSSTGSSSSGTRALAAPTLSALLAGGLLCMFI</sequence>
<keyword evidence="4" id="KW-0645">Protease</keyword>
<dbReference type="Pfam" id="PF00026">
    <property type="entry name" value="Asp"/>
    <property type="match status" value="1"/>
</dbReference>
<dbReference type="InterPro" id="IPR001461">
    <property type="entry name" value="Aspartic_peptidase_A1"/>
</dbReference>
<dbReference type="PROSITE" id="PS00141">
    <property type="entry name" value="ASP_PROTEASE"/>
    <property type="match status" value="1"/>
</dbReference>
<dbReference type="Proteomes" id="UP000279236">
    <property type="component" value="Unassembled WGS sequence"/>
</dbReference>
<evidence type="ECO:0000259" key="6">
    <source>
        <dbReference type="PROSITE" id="PS51767"/>
    </source>
</evidence>
<dbReference type="InterPro" id="IPR033121">
    <property type="entry name" value="PEPTIDASE_A1"/>
</dbReference>
<dbReference type="FunFam" id="2.40.70.10:FF:000008">
    <property type="entry name" value="Cathepsin D"/>
    <property type="match status" value="1"/>
</dbReference>
<evidence type="ECO:0000256" key="5">
    <source>
        <dbReference type="SAM" id="SignalP"/>
    </source>
</evidence>
<feature type="domain" description="Peptidase A1" evidence="6">
    <location>
        <begin position="112"/>
        <end position="431"/>
    </location>
</feature>
<dbReference type="InterPro" id="IPR034164">
    <property type="entry name" value="Pepsin-like_dom"/>
</dbReference>
<keyword evidence="5" id="KW-0732">Signal</keyword>
<dbReference type="FunFam" id="2.40.70.10:FF:000067">
    <property type="entry name" value="Endopeptidase, putative"/>
    <property type="match status" value="1"/>
</dbReference>
<dbReference type="PROSITE" id="PS51767">
    <property type="entry name" value="PEPTIDASE_A1"/>
    <property type="match status" value="1"/>
</dbReference>
<evidence type="ECO:0000313" key="7">
    <source>
        <dbReference type="EMBL" id="RSH83433.1"/>
    </source>
</evidence>
<dbReference type="STRING" id="105984.A0A427XX71"/>
<dbReference type="CDD" id="cd05471">
    <property type="entry name" value="pepsin_like"/>
    <property type="match status" value="1"/>
</dbReference>
<dbReference type="OrthoDB" id="771136at2759"/>
<keyword evidence="8" id="KW-1185">Reference proteome</keyword>
<dbReference type="RefSeq" id="XP_028477385.1">
    <property type="nucleotide sequence ID" value="XM_028622493.1"/>
</dbReference>
<keyword evidence="4" id="KW-0378">Hydrolase</keyword>
<dbReference type="AlphaFoldDB" id="A0A427XX71"/>
<dbReference type="GeneID" id="39591660"/>
<dbReference type="EMBL" id="RSCE01000004">
    <property type="protein sequence ID" value="RSH83433.1"/>
    <property type="molecule type" value="Genomic_DNA"/>
</dbReference>
<dbReference type="InterPro" id="IPR021109">
    <property type="entry name" value="Peptidase_aspartic_dom_sf"/>
</dbReference>
<comment type="similarity">
    <text evidence="1 4">Belongs to the peptidase A1 family.</text>
</comment>
<proteinExistence type="inferred from homology"/>
<protein>
    <recommendedName>
        <fullName evidence="6">Peptidase A1 domain-containing protein</fullName>
    </recommendedName>
</protein>
<dbReference type="GO" id="GO:0004190">
    <property type="term" value="F:aspartic-type endopeptidase activity"/>
    <property type="evidence" value="ECO:0007669"/>
    <property type="project" value="UniProtKB-KW"/>
</dbReference>
<dbReference type="PANTHER" id="PTHR47966:SF57">
    <property type="entry name" value="PEPTIDASE A1 DOMAIN-CONTAINING PROTEIN"/>
    <property type="match status" value="1"/>
</dbReference>
<dbReference type="PRINTS" id="PR00792">
    <property type="entry name" value="PEPSIN"/>
</dbReference>
<evidence type="ECO:0000256" key="1">
    <source>
        <dbReference type="ARBA" id="ARBA00007447"/>
    </source>
</evidence>
<feature type="chain" id="PRO_5019084501" description="Peptidase A1 domain-containing protein" evidence="5">
    <location>
        <begin position="17"/>
        <end position="543"/>
    </location>
</feature>
<evidence type="ECO:0000256" key="4">
    <source>
        <dbReference type="RuleBase" id="RU000454"/>
    </source>
</evidence>
<evidence type="ECO:0000256" key="2">
    <source>
        <dbReference type="ARBA" id="ARBA00022750"/>
    </source>
</evidence>
<accession>A0A427XX71</accession>
<keyword evidence="2 4" id="KW-0064">Aspartyl protease</keyword>
<dbReference type="InterPro" id="IPR001969">
    <property type="entry name" value="Aspartic_peptidase_AS"/>
</dbReference>
<name>A0A427XX71_9TREE</name>
<evidence type="ECO:0000313" key="8">
    <source>
        <dbReference type="Proteomes" id="UP000279236"/>
    </source>
</evidence>
<feature type="active site" evidence="3">
    <location>
        <position position="319"/>
    </location>
</feature>
<comment type="caution">
    <text evidence="7">The sequence shown here is derived from an EMBL/GenBank/DDBJ whole genome shotgun (WGS) entry which is preliminary data.</text>
</comment>
<dbReference type="Gene3D" id="2.40.70.10">
    <property type="entry name" value="Acid Proteases"/>
    <property type="match status" value="2"/>
</dbReference>
<feature type="active site" evidence="3">
    <location>
        <position position="130"/>
    </location>
</feature>
<evidence type="ECO:0000256" key="3">
    <source>
        <dbReference type="PIRSR" id="PIRSR601461-1"/>
    </source>
</evidence>
<dbReference type="PANTHER" id="PTHR47966">
    <property type="entry name" value="BETA-SITE APP-CLEAVING ENZYME, ISOFORM A-RELATED"/>
    <property type="match status" value="1"/>
</dbReference>
<dbReference type="SUPFAM" id="SSF50630">
    <property type="entry name" value="Acid proteases"/>
    <property type="match status" value="1"/>
</dbReference>
<dbReference type="GO" id="GO:0006508">
    <property type="term" value="P:proteolysis"/>
    <property type="evidence" value="ECO:0007669"/>
    <property type="project" value="UniProtKB-KW"/>
</dbReference>
<reference evidence="7 8" key="1">
    <citation type="submission" date="2018-11" db="EMBL/GenBank/DDBJ databases">
        <title>Genome sequence of Apiotrichum porosum DSM 27194.</title>
        <authorList>
            <person name="Aliyu H."/>
            <person name="Gorte O."/>
            <person name="Ochsenreither K."/>
        </authorList>
    </citation>
    <scope>NUCLEOTIDE SEQUENCE [LARGE SCALE GENOMIC DNA]</scope>
    <source>
        <strain evidence="7 8">DSM 27194</strain>
    </source>
</reference>
<feature type="signal peptide" evidence="5">
    <location>
        <begin position="1"/>
        <end position="16"/>
    </location>
</feature>